<keyword evidence="1" id="KW-1133">Transmembrane helix</keyword>
<evidence type="ECO:0000313" key="3">
    <source>
        <dbReference type="Proteomes" id="UP001160334"/>
    </source>
</evidence>
<dbReference type="Proteomes" id="UP001160334">
    <property type="component" value="Unassembled WGS sequence"/>
</dbReference>
<accession>A0ABT6MAB5</accession>
<keyword evidence="3" id="KW-1185">Reference proteome</keyword>
<sequence>MAYRCLVTNESNRNDAGAPTQPGKGLFYAAVVSFLIGIVAIVAIFFVHSLSEGDPGLALYILTLACPLGFVLAIAYALRSGRRSR</sequence>
<keyword evidence="1" id="KW-0472">Membrane</keyword>
<keyword evidence="1" id="KW-0812">Transmembrane</keyword>
<feature type="transmembrane region" description="Helical" evidence="1">
    <location>
        <begin position="57"/>
        <end position="78"/>
    </location>
</feature>
<organism evidence="2 3">
    <name type="scientific">Prescottella agglutinans</name>
    <dbReference type="NCBI Taxonomy" id="1644129"/>
    <lineage>
        <taxon>Bacteria</taxon>
        <taxon>Bacillati</taxon>
        <taxon>Actinomycetota</taxon>
        <taxon>Actinomycetes</taxon>
        <taxon>Mycobacteriales</taxon>
        <taxon>Nocardiaceae</taxon>
        <taxon>Prescottella</taxon>
    </lineage>
</organism>
<comment type="caution">
    <text evidence="2">The sequence shown here is derived from an EMBL/GenBank/DDBJ whole genome shotgun (WGS) entry which is preliminary data.</text>
</comment>
<protein>
    <submittedName>
        <fullName evidence="2">Cation transport ATPase</fullName>
    </submittedName>
</protein>
<evidence type="ECO:0000313" key="2">
    <source>
        <dbReference type="EMBL" id="MDH6280820.1"/>
    </source>
</evidence>
<dbReference type="EMBL" id="JARXVC010000004">
    <property type="protein sequence ID" value="MDH6280820.1"/>
    <property type="molecule type" value="Genomic_DNA"/>
</dbReference>
<reference evidence="2 3" key="1">
    <citation type="submission" date="2023-04" db="EMBL/GenBank/DDBJ databases">
        <title>Forest soil microbial communities from Buena Vista Peninsula, Colon Province, Panama.</title>
        <authorList>
            <person name="Bouskill N."/>
        </authorList>
    </citation>
    <scope>NUCLEOTIDE SEQUENCE [LARGE SCALE GENOMIC DNA]</scope>
    <source>
        <strain evidence="2 3">CFH S0262</strain>
    </source>
</reference>
<proteinExistence type="predicted"/>
<evidence type="ECO:0000256" key="1">
    <source>
        <dbReference type="SAM" id="Phobius"/>
    </source>
</evidence>
<gene>
    <name evidence="2" type="ORF">M2280_002033</name>
</gene>
<name>A0ABT6MAB5_9NOCA</name>
<feature type="transmembrane region" description="Helical" evidence="1">
    <location>
        <begin position="26"/>
        <end position="51"/>
    </location>
</feature>